<organism evidence="1 2">
    <name type="scientific">Paraburkholderia phenazinium</name>
    <dbReference type="NCBI Taxonomy" id="60549"/>
    <lineage>
        <taxon>Bacteria</taxon>
        <taxon>Pseudomonadati</taxon>
        <taxon>Pseudomonadota</taxon>
        <taxon>Betaproteobacteria</taxon>
        <taxon>Burkholderiales</taxon>
        <taxon>Burkholderiaceae</taxon>
        <taxon>Paraburkholderia</taxon>
    </lineage>
</organism>
<sequence length="80" mass="8555">MNQYEPGRGIALSACASTLFALRQRLPLLRQLVARAVSEPRVGLGLAVSAALLGAQLWVFDWAYAAGRVIARDALPHGPD</sequence>
<accession>A0A1N6FMT0</accession>
<reference evidence="1 2" key="1">
    <citation type="submission" date="2016-11" db="EMBL/GenBank/DDBJ databases">
        <authorList>
            <person name="Jaros S."/>
            <person name="Januszkiewicz K."/>
            <person name="Wedrychowicz H."/>
        </authorList>
    </citation>
    <scope>NUCLEOTIDE SEQUENCE [LARGE SCALE GENOMIC DNA]</scope>
    <source>
        <strain evidence="1 2">GAS95</strain>
    </source>
</reference>
<dbReference type="RefSeq" id="WP_074293891.1">
    <property type="nucleotide sequence ID" value="NZ_FSRU01000001.1"/>
</dbReference>
<dbReference type="Proteomes" id="UP000185151">
    <property type="component" value="Unassembled WGS sequence"/>
</dbReference>
<keyword evidence="2" id="KW-1185">Reference proteome</keyword>
<protein>
    <submittedName>
        <fullName evidence="1">Uncharacterized protein</fullName>
    </submittedName>
</protein>
<gene>
    <name evidence="1" type="ORF">SAMN05444165_0283</name>
</gene>
<evidence type="ECO:0000313" key="2">
    <source>
        <dbReference type="Proteomes" id="UP000185151"/>
    </source>
</evidence>
<dbReference type="AlphaFoldDB" id="A0A1N6FMT0"/>
<proteinExistence type="predicted"/>
<dbReference type="EMBL" id="FSRU01000001">
    <property type="protein sequence ID" value="SIN96524.1"/>
    <property type="molecule type" value="Genomic_DNA"/>
</dbReference>
<evidence type="ECO:0000313" key="1">
    <source>
        <dbReference type="EMBL" id="SIN96524.1"/>
    </source>
</evidence>
<name>A0A1N6FMT0_9BURK</name>